<evidence type="ECO:0000313" key="5">
    <source>
        <dbReference type="EMBL" id="PLZ86236.1"/>
    </source>
</evidence>
<dbReference type="InterPro" id="IPR013762">
    <property type="entry name" value="Integrase-like_cat_sf"/>
</dbReference>
<dbReference type="InterPro" id="IPR050090">
    <property type="entry name" value="Tyrosine_recombinase_XerCD"/>
</dbReference>
<comment type="similarity">
    <text evidence="1">Belongs to the 'phage' integrase family.</text>
</comment>
<protein>
    <recommendedName>
        <fullName evidence="4">Tyr recombinase domain-containing protein</fullName>
    </recommendedName>
</protein>
<accession>A0A2N6JYT6</accession>
<dbReference type="Proteomes" id="UP000235036">
    <property type="component" value="Unassembled WGS sequence"/>
</dbReference>
<dbReference type="GO" id="GO:0015074">
    <property type="term" value="P:DNA integration"/>
    <property type="evidence" value="ECO:0007669"/>
    <property type="project" value="InterPro"/>
</dbReference>
<dbReference type="InterPro" id="IPR002104">
    <property type="entry name" value="Integrase_catalytic"/>
</dbReference>
<gene>
    <name evidence="5" type="ORF">CEN44_20450</name>
</gene>
<dbReference type="InterPro" id="IPR011010">
    <property type="entry name" value="DNA_brk_join_enz"/>
</dbReference>
<dbReference type="GO" id="GO:0003677">
    <property type="term" value="F:DNA binding"/>
    <property type="evidence" value="ECO:0007669"/>
    <property type="project" value="UniProtKB-KW"/>
</dbReference>
<dbReference type="RefSeq" id="WP_016870453.1">
    <property type="nucleotide sequence ID" value="NZ_CAWNVR010000595.1"/>
</dbReference>
<feature type="domain" description="Tyr recombinase" evidence="4">
    <location>
        <begin position="183"/>
        <end position="371"/>
    </location>
</feature>
<dbReference type="InterPro" id="IPR025269">
    <property type="entry name" value="SAM-like_dom"/>
</dbReference>
<dbReference type="Pfam" id="PF00589">
    <property type="entry name" value="Phage_integrase"/>
    <property type="match status" value="1"/>
</dbReference>
<organism evidence="5 6">
    <name type="scientific">Fischerella muscicola CCMEE 5323</name>
    <dbReference type="NCBI Taxonomy" id="2019572"/>
    <lineage>
        <taxon>Bacteria</taxon>
        <taxon>Bacillati</taxon>
        <taxon>Cyanobacteriota</taxon>
        <taxon>Cyanophyceae</taxon>
        <taxon>Nostocales</taxon>
        <taxon>Hapalosiphonaceae</taxon>
        <taxon>Fischerella</taxon>
    </lineage>
</organism>
<dbReference type="PROSITE" id="PS51898">
    <property type="entry name" value="TYR_RECOMBINASE"/>
    <property type="match status" value="1"/>
</dbReference>
<name>A0A2N6JYT6_FISMU</name>
<proteinExistence type="inferred from homology"/>
<keyword evidence="3" id="KW-0233">DNA recombination</keyword>
<reference evidence="5 6" key="1">
    <citation type="submission" date="2017-08" db="EMBL/GenBank/DDBJ databases">
        <title>Genomes of Fischerella (Mastigocladus) sp. strains.</title>
        <authorList>
            <person name="Miller S.R."/>
        </authorList>
    </citation>
    <scope>NUCLEOTIDE SEQUENCE [LARGE SCALE GENOMIC DNA]</scope>
    <source>
        <strain evidence="5 6">CCMEE 5323</strain>
    </source>
</reference>
<dbReference type="Gene3D" id="1.10.443.10">
    <property type="entry name" value="Intergrase catalytic core"/>
    <property type="match status" value="1"/>
</dbReference>
<evidence type="ECO:0000256" key="2">
    <source>
        <dbReference type="ARBA" id="ARBA00023125"/>
    </source>
</evidence>
<dbReference type="PANTHER" id="PTHR30349">
    <property type="entry name" value="PHAGE INTEGRASE-RELATED"/>
    <property type="match status" value="1"/>
</dbReference>
<dbReference type="Gene3D" id="1.10.150.130">
    <property type="match status" value="1"/>
</dbReference>
<dbReference type="InterPro" id="IPR010998">
    <property type="entry name" value="Integrase_recombinase_N"/>
</dbReference>
<dbReference type="SUPFAM" id="SSF56349">
    <property type="entry name" value="DNA breaking-rejoining enzymes"/>
    <property type="match status" value="1"/>
</dbReference>
<keyword evidence="2" id="KW-0238">DNA-binding</keyword>
<dbReference type="GO" id="GO:0006310">
    <property type="term" value="P:DNA recombination"/>
    <property type="evidence" value="ECO:0007669"/>
    <property type="project" value="UniProtKB-KW"/>
</dbReference>
<comment type="caution">
    <text evidence="5">The sequence shown here is derived from an EMBL/GenBank/DDBJ whole genome shotgun (WGS) entry which is preliminary data.</text>
</comment>
<dbReference type="AlphaFoldDB" id="A0A2N6JYT6"/>
<sequence>MPRKSSKELVKVQNCNGRLRLYWLYQGKAYYLYLGLPDGVAARNAATSKAAIIANDLISNNFDTTLNKYKPEEQRTDRLSASELMQKFADTRRSKLDAQTLTKYKIIADHLKEVFNNKPAYEINEVHTEKFKKFLLERQKPITVRDRLSVLKSCWAWAIKHKILPENNPWTETLTGLKVPKKPRPKPFTKEECEVILEGFRKHEYYSHYADYVEFMFLTGCRPGEAIGLQWKHLWDDCSVMWIGETLVRGKRKSTKTDKDRYVKLSKRVQDILLNRRGDNWEPEDLVFTGPKGAPMNDNNFCKRIWKTVLQSVGVTYRKPYTTRSTLISHWLQQGENPVVIAESTGHDVRVLLDSYAGVVIHQPETHDFLS</sequence>
<evidence type="ECO:0000259" key="4">
    <source>
        <dbReference type="PROSITE" id="PS51898"/>
    </source>
</evidence>
<dbReference type="PANTHER" id="PTHR30349:SF41">
    <property type="entry name" value="INTEGRASE_RECOMBINASE PROTEIN MJ0367-RELATED"/>
    <property type="match status" value="1"/>
</dbReference>
<evidence type="ECO:0000256" key="1">
    <source>
        <dbReference type="ARBA" id="ARBA00008857"/>
    </source>
</evidence>
<dbReference type="EMBL" id="NRQW01000474">
    <property type="protein sequence ID" value="PLZ86236.1"/>
    <property type="molecule type" value="Genomic_DNA"/>
</dbReference>
<evidence type="ECO:0000256" key="3">
    <source>
        <dbReference type="ARBA" id="ARBA00023172"/>
    </source>
</evidence>
<evidence type="ECO:0000313" key="6">
    <source>
        <dbReference type="Proteomes" id="UP000235036"/>
    </source>
</evidence>
<dbReference type="Pfam" id="PF13102">
    <property type="entry name" value="Phage_int_SAM_5"/>
    <property type="match status" value="1"/>
</dbReference>
<keyword evidence="6" id="KW-1185">Reference proteome</keyword>